<name>A0A5C5ZJS7_9BACT</name>
<dbReference type="EMBL" id="SJPQ01000003">
    <property type="protein sequence ID" value="TWT87460.1"/>
    <property type="molecule type" value="Genomic_DNA"/>
</dbReference>
<dbReference type="PANTHER" id="PTHR31497:SF0">
    <property type="entry name" value="AUTOCRINE PROLIFERATION REPRESSOR PROTEIN A"/>
    <property type="match status" value="1"/>
</dbReference>
<feature type="chain" id="PRO_5022815677" evidence="1">
    <location>
        <begin position="25"/>
        <end position="476"/>
    </location>
</feature>
<dbReference type="InterPro" id="IPR009199">
    <property type="entry name" value="PhoPQ-act_pathogen-rel_PqaA"/>
</dbReference>
<organism evidence="2 3">
    <name type="scientific">Pseudobythopirellula maris</name>
    <dbReference type="NCBI Taxonomy" id="2527991"/>
    <lineage>
        <taxon>Bacteria</taxon>
        <taxon>Pseudomonadati</taxon>
        <taxon>Planctomycetota</taxon>
        <taxon>Planctomycetia</taxon>
        <taxon>Pirellulales</taxon>
        <taxon>Lacipirellulaceae</taxon>
        <taxon>Pseudobythopirellula</taxon>
    </lineage>
</organism>
<keyword evidence="1" id="KW-0732">Signal</keyword>
<proteinExistence type="predicted"/>
<evidence type="ECO:0000313" key="3">
    <source>
        <dbReference type="Proteomes" id="UP000315440"/>
    </source>
</evidence>
<feature type="signal peptide" evidence="1">
    <location>
        <begin position="1"/>
        <end position="24"/>
    </location>
</feature>
<dbReference type="SUPFAM" id="SSF53474">
    <property type="entry name" value="alpha/beta-Hydrolases"/>
    <property type="match status" value="1"/>
</dbReference>
<dbReference type="OrthoDB" id="8950502at2"/>
<dbReference type="PANTHER" id="PTHR31497">
    <property type="entry name" value="AUTOCRINE PROLIFERATION REPRESSOR PROTEIN A"/>
    <property type="match status" value="1"/>
</dbReference>
<dbReference type="PIRSF" id="PIRSF014728">
    <property type="entry name" value="PqaA"/>
    <property type="match status" value="1"/>
</dbReference>
<comment type="caution">
    <text evidence="2">The sequence shown here is derived from an EMBL/GenBank/DDBJ whole genome shotgun (WGS) entry which is preliminary data.</text>
</comment>
<dbReference type="InterPro" id="IPR029058">
    <property type="entry name" value="AB_hydrolase_fold"/>
</dbReference>
<sequence precursor="true">MPFFARVVFLIMLQGLLTSGAARAQQPSAAADGEAAATALTPLDDYTSRTDPSTQWELERRVELPTHAELHVRLTSQTWRTADEVDRPVWRHALVIAVPTGCEAETALLFVTGGSERADDPGPMDERLRGIALATRSVVAELRCVPNQPLRLLTSDHPQRERYEDDLLAGSWIECMETGDPTWLAQLPMAKSAVEAMTAVQECLAQQPQGEAPAIERFTVSGASKRGWTSWLAAAVDDRVAAVAPIVIDVLNIAPSMEHHHASYGFWSEALGDYESHGLADRLDSPDSAAIRAIVDPYAYRDRYTMPKCLINASGDEFFLPDSSRFYFDDLPGEKHLSYTPNCGHSLAGSNALDALVAFHASVVHGLQRPTVSWTGGDDAAEHTVTCTARPTEAVLWRAVNPRARDFRYPVVGAAYKPTRLEPAADGAYHVSVTAPESGYSATFVRFAFDIGAAKPFRVSTPVWVAPDVEPFAERE</sequence>
<keyword evidence="3" id="KW-1185">Reference proteome</keyword>
<reference evidence="2 3" key="1">
    <citation type="submission" date="2019-02" db="EMBL/GenBank/DDBJ databases">
        <title>Deep-cultivation of Planctomycetes and their phenomic and genomic characterization uncovers novel biology.</title>
        <authorList>
            <person name="Wiegand S."/>
            <person name="Jogler M."/>
            <person name="Boedeker C."/>
            <person name="Pinto D."/>
            <person name="Vollmers J."/>
            <person name="Rivas-Marin E."/>
            <person name="Kohn T."/>
            <person name="Peeters S.H."/>
            <person name="Heuer A."/>
            <person name="Rast P."/>
            <person name="Oberbeckmann S."/>
            <person name="Bunk B."/>
            <person name="Jeske O."/>
            <person name="Meyerdierks A."/>
            <person name="Storesund J.E."/>
            <person name="Kallscheuer N."/>
            <person name="Luecker S."/>
            <person name="Lage O.M."/>
            <person name="Pohl T."/>
            <person name="Merkel B.J."/>
            <person name="Hornburger P."/>
            <person name="Mueller R.-W."/>
            <person name="Bruemmer F."/>
            <person name="Labrenz M."/>
            <person name="Spormann A.M."/>
            <person name="Op Den Camp H."/>
            <person name="Overmann J."/>
            <person name="Amann R."/>
            <person name="Jetten M.S.M."/>
            <person name="Mascher T."/>
            <person name="Medema M.H."/>
            <person name="Devos D.P."/>
            <person name="Kaster A.-K."/>
            <person name="Ovreas L."/>
            <person name="Rohde M."/>
            <person name="Galperin M.Y."/>
            <person name="Jogler C."/>
        </authorList>
    </citation>
    <scope>NUCLEOTIDE SEQUENCE [LARGE SCALE GENOMIC DNA]</scope>
    <source>
        <strain evidence="2 3">Mal64</strain>
    </source>
</reference>
<gene>
    <name evidence="2" type="ORF">Mal64_29990</name>
</gene>
<dbReference type="AlphaFoldDB" id="A0A5C5ZJS7"/>
<protein>
    <submittedName>
        <fullName evidence="2">PhoPQ-activated pathogenicity-related protein</fullName>
    </submittedName>
</protein>
<dbReference type="Gene3D" id="3.40.50.1820">
    <property type="entry name" value="alpha/beta hydrolase"/>
    <property type="match status" value="1"/>
</dbReference>
<dbReference type="Pfam" id="PF10142">
    <property type="entry name" value="PhoPQ_related"/>
    <property type="match status" value="1"/>
</dbReference>
<dbReference type="Proteomes" id="UP000315440">
    <property type="component" value="Unassembled WGS sequence"/>
</dbReference>
<evidence type="ECO:0000313" key="2">
    <source>
        <dbReference type="EMBL" id="TWT87460.1"/>
    </source>
</evidence>
<accession>A0A5C5ZJS7</accession>
<evidence type="ECO:0000256" key="1">
    <source>
        <dbReference type="SAM" id="SignalP"/>
    </source>
</evidence>
<dbReference type="RefSeq" id="WP_146401613.1">
    <property type="nucleotide sequence ID" value="NZ_SJPQ01000003.1"/>
</dbReference>